<name>A0ABY1KW10_9FLAO</name>
<protein>
    <submittedName>
        <fullName evidence="2">Methyltransferase domain-containing protein</fullName>
    </submittedName>
</protein>
<dbReference type="CDD" id="cd02440">
    <property type="entry name" value="AdoMet_MTases"/>
    <property type="match status" value="1"/>
</dbReference>
<organism evidence="2 3">
    <name type="scientific">Zobellia uliginosa</name>
    <dbReference type="NCBI Taxonomy" id="143224"/>
    <lineage>
        <taxon>Bacteria</taxon>
        <taxon>Pseudomonadati</taxon>
        <taxon>Bacteroidota</taxon>
        <taxon>Flavobacteriia</taxon>
        <taxon>Flavobacteriales</taxon>
        <taxon>Flavobacteriaceae</taxon>
        <taxon>Zobellia</taxon>
    </lineage>
</organism>
<sequence>MIDIFGNAVLDYQKGNYSEDIITFSSLDEEDKIPLPYLFRDYKEMPELEQKALDLCKGSVLDIGCGAGSHSLYLQETNRDVTALDHSKGAIETCTLRGINKVVHSDIHDLKGPKFDTLLLLMNGIGIVGRLGNMSRFLDHLKTLLKPGGQILLDSSDIIYMFDEDEDGGRWVPDTGSYYGEVEFSMKYKNQESEPFFWLYLDYKTLKMAAEANGFNCQLVRKGDHYDYLAKLWLK</sequence>
<dbReference type="GO" id="GO:0008168">
    <property type="term" value="F:methyltransferase activity"/>
    <property type="evidence" value="ECO:0007669"/>
    <property type="project" value="UniProtKB-KW"/>
</dbReference>
<evidence type="ECO:0000259" key="1">
    <source>
        <dbReference type="Pfam" id="PF13649"/>
    </source>
</evidence>
<dbReference type="Gene3D" id="3.40.50.150">
    <property type="entry name" value="Vaccinia Virus protein VP39"/>
    <property type="match status" value="1"/>
</dbReference>
<dbReference type="InterPro" id="IPR041698">
    <property type="entry name" value="Methyltransf_25"/>
</dbReference>
<dbReference type="GO" id="GO:0032259">
    <property type="term" value="P:methylation"/>
    <property type="evidence" value="ECO:0007669"/>
    <property type="project" value="UniProtKB-KW"/>
</dbReference>
<keyword evidence="2" id="KW-0808">Transferase</keyword>
<keyword evidence="2" id="KW-0489">Methyltransferase</keyword>
<proteinExistence type="predicted"/>
<keyword evidence="3" id="KW-1185">Reference proteome</keyword>
<dbReference type="RefSeq" id="WP_076455889.1">
    <property type="nucleotide sequence ID" value="NZ_FTOB01000004.1"/>
</dbReference>
<evidence type="ECO:0000313" key="2">
    <source>
        <dbReference type="EMBL" id="SIS85119.1"/>
    </source>
</evidence>
<dbReference type="SUPFAM" id="SSF53335">
    <property type="entry name" value="S-adenosyl-L-methionine-dependent methyltransferases"/>
    <property type="match status" value="1"/>
</dbReference>
<reference evidence="2 3" key="1">
    <citation type="submission" date="2017-01" db="EMBL/GenBank/DDBJ databases">
        <authorList>
            <person name="Varghese N."/>
            <person name="Submissions S."/>
        </authorList>
    </citation>
    <scope>NUCLEOTIDE SEQUENCE [LARGE SCALE GENOMIC DNA]</scope>
    <source>
        <strain evidence="2 3">DSM 2061</strain>
    </source>
</reference>
<accession>A0ABY1KW10</accession>
<evidence type="ECO:0000313" key="3">
    <source>
        <dbReference type="Proteomes" id="UP000185728"/>
    </source>
</evidence>
<comment type="caution">
    <text evidence="2">The sequence shown here is derived from an EMBL/GenBank/DDBJ whole genome shotgun (WGS) entry which is preliminary data.</text>
</comment>
<dbReference type="InterPro" id="IPR029063">
    <property type="entry name" value="SAM-dependent_MTases_sf"/>
</dbReference>
<dbReference type="Pfam" id="PF13649">
    <property type="entry name" value="Methyltransf_25"/>
    <property type="match status" value="1"/>
</dbReference>
<dbReference type="EMBL" id="FTOB01000004">
    <property type="protein sequence ID" value="SIS85119.1"/>
    <property type="molecule type" value="Genomic_DNA"/>
</dbReference>
<dbReference type="Proteomes" id="UP000185728">
    <property type="component" value="Unassembled WGS sequence"/>
</dbReference>
<gene>
    <name evidence="2" type="ORF">SAMN05421766_104373</name>
</gene>
<feature type="domain" description="Methyltransferase" evidence="1">
    <location>
        <begin position="60"/>
        <end position="149"/>
    </location>
</feature>